<dbReference type="PANTHER" id="PTHR44688:SF16">
    <property type="entry name" value="DNA-BINDING TRANSCRIPTIONAL ACTIVATOR DEVR_DOSR"/>
    <property type="match status" value="1"/>
</dbReference>
<dbReference type="InterPro" id="IPR016032">
    <property type="entry name" value="Sig_transdc_resp-reg_C-effctor"/>
</dbReference>
<dbReference type="Proteomes" id="UP000230000">
    <property type="component" value="Unassembled WGS sequence"/>
</dbReference>
<evidence type="ECO:0000256" key="1">
    <source>
        <dbReference type="ARBA" id="ARBA00023015"/>
    </source>
</evidence>
<evidence type="ECO:0000256" key="3">
    <source>
        <dbReference type="ARBA" id="ARBA00023163"/>
    </source>
</evidence>
<dbReference type="Pfam" id="PF00196">
    <property type="entry name" value="GerE"/>
    <property type="match status" value="1"/>
</dbReference>
<keyword evidence="2" id="KW-0238">DNA-binding</keyword>
<dbReference type="AlphaFoldDB" id="A0A2M9CU87"/>
<comment type="caution">
    <text evidence="5">The sequence shown here is derived from an EMBL/GenBank/DDBJ whole genome shotgun (WGS) entry which is preliminary data.</text>
</comment>
<dbReference type="GO" id="GO:0003677">
    <property type="term" value="F:DNA binding"/>
    <property type="evidence" value="ECO:0007669"/>
    <property type="project" value="UniProtKB-KW"/>
</dbReference>
<dbReference type="Gene3D" id="3.30.450.20">
    <property type="entry name" value="PAS domain"/>
    <property type="match status" value="1"/>
</dbReference>
<dbReference type="EMBL" id="PGFG01000001">
    <property type="protein sequence ID" value="PJJ75482.1"/>
    <property type="molecule type" value="Genomic_DNA"/>
</dbReference>
<keyword evidence="3" id="KW-0804">Transcription</keyword>
<dbReference type="PRINTS" id="PR00038">
    <property type="entry name" value="HTHLUXR"/>
</dbReference>
<dbReference type="InterPro" id="IPR000792">
    <property type="entry name" value="Tscrpt_reg_LuxR_C"/>
</dbReference>
<evidence type="ECO:0000259" key="4">
    <source>
        <dbReference type="PROSITE" id="PS50043"/>
    </source>
</evidence>
<organism evidence="5 6">
    <name type="scientific">Thermoflavifilum aggregans</name>
    <dbReference type="NCBI Taxonomy" id="454188"/>
    <lineage>
        <taxon>Bacteria</taxon>
        <taxon>Pseudomonadati</taxon>
        <taxon>Bacteroidota</taxon>
        <taxon>Chitinophagia</taxon>
        <taxon>Chitinophagales</taxon>
        <taxon>Chitinophagaceae</taxon>
        <taxon>Thermoflavifilum</taxon>
    </lineage>
</organism>
<dbReference type="InterPro" id="IPR035965">
    <property type="entry name" value="PAS-like_dom_sf"/>
</dbReference>
<keyword evidence="1" id="KW-0805">Transcription regulation</keyword>
<reference evidence="5 6" key="1">
    <citation type="submission" date="2017-11" db="EMBL/GenBank/DDBJ databases">
        <title>Genomic Encyclopedia of Archaeal and Bacterial Type Strains, Phase II (KMG-II): From Individual Species to Whole Genera.</title>
        <authorList>
            <person name="Goeker M."/>
        </authorList>
    </citation>
    <scope>NUCLEOTIDE SEQUENCE [LARGE SCALE GENOMIC DNA]</scope>
    <source>
        <strain evidence="5 6">DSM 27268</strain>
    </source>
</reference>
<dbReference type="SUPFAM" id="SSF55785">
    <property type="entry name" value="PYP-like sensor domain (PAS domain)"/>
    <property type="match status" value="1"/>
</dbReference>
<dbReference type="CDD" id="cd06170">
    <property type="entry name" value="LuxR_C_like"/>
    <property type="match status" value="1"/>
</dbReference>
<accession>A0A2M9CU87</accession>
<dbReference type="SUPFAM" id="SSF46894">
    <property type="entry name" value="C-terminal effector domain of the bipartite response regulators"/>
    <property type="match status" value="1"/>
</dbReference>
<dbReference type="Pfam" id="PF08447">
    <property type="entry name" value="PAS_3"/>
    <property type="match status" value="1"/>
</dbReference>
<dbReference type="PROSITE" id="PS50043">
    <property type="entry name" value="HTH_LUXR_2"/>
    <property type="match status" value="1"/>
</dbReference>
<evidence type="ECO:0000256" key="2">
    <source>
        <dbReference type="ARBA" id="ARBA00023125"/>
    </source>
</evidence>
<dbReference type="RefSeq" id="WP_100314084.1">
    <property type="nucleotide sequence ID" value="NZ_PGFG01000001.1"/>
</dbReference>
<evidence type="ECO:0000313" key="5">
    <source>
        <dbReference type="EMBL" id="PJJ75482.1"/>
    </source>
</evidence>
<dbReference type="SMART" id="SM00421">
    <property type="entry name" value="HTH_LUXR"/>
    <property type="match status" value="1"/>
</dbReference>
<proteinExistence type="predicted"/>
<feature type="domain" description="HTH luxR-type" evidence="4">
    <location>
        <begin position="151"/>
        <end position="216"/>
    </location>
</feature>
<gene>
    <name evidence="5" type="ORF">BXY57_1061</name>
</gene>
<sequence length="217" mass="25233">MKISVNAQTFAGSWLDILNKLPALVYISNNATKTICWCNAYMEEQTGFKLSEIKAMGPDFFKQIMHPNDFHLAIVAQRHLMRGGKSFTGFCRVRFKKAKRWKWFYGIAYPFLLEEQSNRDLFICVFMEIHHRTHTPHQLTCLFKDMLQYNHRSLLGRLTDREKEVLQLLVQGAEIKHIAHQLNISFFTVQEHIKHIKRKLGVGKLSALIALGKDMGL</sequence>
<keyword evidence="6" id="KW-1185">Reference proteome</keyword>
<dbReference type="InterPro" id="IPR013655">
    <property type="entry name" value="PAS_fold_3"/>
</dbReference>
<dbReference type="Gene3D" id="1.10.10.10">
    <property type="entry name" value="Winged helix-like DNA-binding domain superfamily/Winged helix DNA-binding domain"/>
    <property type="match status" value="1"/>
</dbReference>
<name>A0A2M9CU87_9BACT</name>
<protein>
    <submittedName>
        <fullName evidence="5">PAS domain-containing protein</fullName>
    </submittedName>
</protein>
<dbReference type="PANTHER" id="PTHR44688">
    <property type="entry name" value="DNA-BINDING TRANSCRIPTIONAL ACTIVATOR DEVR_DOSR"/>
    <property type="match status" value="1"/>
</dbReference>
<dbReference type="InterPro" id="IPR036388">
    <property type="entry name" value="WH-like_DNA-bd_sf"/>
</dbReference>
<dbReference type="GO" id="GO:0006355">
    <property type="term" value="P:regulation of DNA-templated transcription"/>
    <property type="evidence" value="ECO:0007669"/>
    <property type="project" value="InterPro"/>
</dbReference>
<evidence type="ECO:0000313" key="6">
    <source>
        <dbReference type="Proteomes" id="UP000230000"/>
    </source>
</evidence>
<dbReference type="OrthoDB" id="965844at2"/>